<feature type="transmembrane region" description="Helical" evidence="1">
    <location>
        <begin position="12"/>
        <end position="29"/>
    </location>
</feature>
<feature type="transmembrane region" description="Helical" evidence="1">
    <location>
        <begin position="111"/>
        <end position="129"/>
    </location>
</feature>
<feature type="transmembrane region" description="Helical" evidence="1">
    <location>
        <begin position="190"/>
        <end position="211"/>
    </location>
</feature>
<feature type="transmembrane region" description="Helical" evidence="1">
    <location>
        <begin position="336"/>
        <end position="355"/>
    </location>
</feature>
<accession>A0A8J6IP77</accession>
<keyword evidence="1" id="KW-0812">Transmembrane</keyword>
<feature type="transmembrane region" description="Helical" evidence="1">
    <location>
        <begin position="252"/>
        <end position="271"/>
    </location>
</feature>
<protein>
    <submittedName>
        <fullName evidence="3">DUF1624 domain-containing protein</fullName>
    </submittedName>
</protein>
<name>A0A8J6IP77_9ALTE</name>
<reference evidence="3" key="2">
    <citation type="submission" date="2020-08" db="EMBL/GenBank/DDBJ databases">
        <authorList>
            <person name="Lai Q."/>
        </authorList>
    </citation>
    <scope>NUCLEOTIDE SEQUENCE</scope>
    <source>
        <strain evidence="3">S27-2</strain>
    </source>
</reference>
<reference evidence="3" key="1">
    <citation type="journal article" date="2018" name="Int. J. Syst. Evol. Microbiol.">
        <title>Neptunicella marina gen. nov., sp. nov., isolated from surface seawater.</title>
        <authorList>
            <person name="Liu X."/>
            <person name="Lai Q."/>
            <person name="Du Y."/>
            <person name="Zhang X."/>
            <person name="Liu Z."/>
            <person name="Sun F."/>
            <person name="Shao Z."/>
        </authorList>
    </citation>
    <scope>NUCLEOTIDE SEQUENCE</scope>
    <source>
        <strain evidence="3">S27-2</strain>
    </source>
</reference>
<sequence>MRKQRVAAIDVLRGLTIALMILVNTPGSWSYVYPPFLHADWSGATPTDMVFPFFLFIVGAAMFYSLSSARESGLIPWAKICKRAVLLFLIGLFLNILPFDTAPENVRILGVLQRIAICYFIGAILILTLNTRQLVIASVGILLGYWLVMTLGSDNPYALESNLVRQIDLAILGASHLWKGKGLAFDPEGLLSSLPATVTLLSGYLSTWWLAQTPEPMQQIKKLLTAAVPLIVLALIWHQWHPINKSLWTGSFVMLTAGVAMCVLAVIIWAWELMGVRRGLEFFRIYGSNPLVVYVCSGLIAITLGEVLTAEYQGKTTSMYHYCFQLLNQFMAPKNASLLFALIVVSVLYLLARFLDHKKWFVKL</sequence>
<feature type="transmembrane region" description="Helical" evidence="1">
    <location>
        <begin position="223"/>
        <end position="240"/>
    </location>
</feature>
<evidence type="ECO:0000313" key="4">
    <source>
        <dbReference type="Proteomes" id="UP000601768"/>
    </source>
</evidence>
<evidence type="ECO:0000259" key="2">
    <source>
        <dbReference type="Pfam" id="PF07786"/>
    </source>
</evidence>
<proteinExistence type="predicted"/>
<dbReference type="Proteomes" id="UP000601768">
    <property type="component" value="Unassembled WGS sequence"/>
</dbReference>
<keyword evidence="1" id="KW-0472">Membrane</keyword>
<keyword evidence="4" id="KW-1185">Reference proteome</keyword>
<comment type="caution">
    <text evidence="3">The sequence shown here is derived from an EMBL/GenBank/DDBJ whole genome shotgun (WGS) entry which is preliminary data.</text>
</comment>
<keyword evidence="1" id="KW-1133">Transmembrane helix</keyword>
<dbReference type="InterPro" id="IPR012429">
    <property type="entry name" value="HGSNAT_cat"/>
</dbReference>
<feature type="transmembrane region" description="Helical" evidence="1">
    <location>
        <begin position="49"/>
        <end position="68"/>
    </location>
</feature>
<organism evidence="3 4">
    <name type="scientific">Neptunicella marina</name>
    <dbReference type="NCBI Taxonomy" id="2125989"/>
    <lineage>
        <taxon>Bacteria</taxon>
        <taxon>Pseudomonadati</taxon>
        <taxon>Pseudomonadota</taxon>
        <taxon>Gammaproteobacteria</taxon>
        <taxon>Alteromonadales</taxon>
        <taxon>Alteromonadaceae</taxon>
        <taxon>Neptunicella</taxon>
    </lineage>
</organism>
<gene>
    <name evidence="3" type="ORF">H8B19_05970</name>
</gene>
<feature type="transmembrane region" description="Helical" evidence="1">
    <location>
        <begin position="291"/>
        <end position="310"/>
    </location>
</feature>
<dbReference type="AlphaFoldDB" id="A0A8J6IP77"/>
<feature type="domain" description="Heparan-alpha-glucosaminide N-acetyltransferase catalytic" evidence="2">
    <location>
        <begin position="5"/>
        <end position="158"/>
    </location>
</feature>
<dbReference type="EMBL" id="JACNEP010000003">
    <property type="protein sequence ID" value="MBC3765415.1"/>
    <property type="molecule type" value="Genomic_DNA"/>
</dbReference>
<feature type="transmembrane region" description="Helical" evidence="1">
    <location>
        <begin position="134"/>
        <end position="153"/>
    </location>
</feature>
<dbReference type="PANTHER" id="PTHR31061:SF24">
    <property type="entry name" value="LD22376P"/>
    <property type="match status" value="1"/>
</dbReference>
<dbReference type="Pfam" id="PF07786">
    <property type="entry name" value="HGSNAT_cat"/>
    <property type="match status" value="1"/>
</dbReference>
<dbReference type="PANTHER" id="PTHR31061">
    <property type="entry name" value="LD22376P"/>
    <property type="match status" value="1"/>
</dbReference>
<evidence type="ECO:0000313" key="3">
    <source>
        <dbReference type="EMBL" id="MBC3765415.1"/>
    </source>
</evidence>
<evidence type="ECO:0000256" key="1">
    <source>
        <dbReference type="SAM" id="Phobius"/>
    </source>
</evidence>
<feature type="transmembrane region" description="Helical" evidence="1">
    <location>
        <begin position="80"/>
        <end position="99"/>
    </location>
</feature>